<dbReference type="Proteomes" id="UP001302126">
    <property type="component" value="Unassembled WGS sequence"/>
</dbReference>
<feature type="domain" description="BTB" evidence="1">
    <location>
        <begin position="57"/>
        <end position="121"/>
    </location>
</feature>
<reference evidence="2" key="2">
    <citation type="submission" date="2023-05" db="EMBL/GenBank/DDBJ databases">
        <authorList>
            <consortium name="Lawrence Berkeley National Laboratory"/>
            <person name="Steindorff A."/>
            <person name="Hensen N."/>
            <person name="Bonometti L."/>
            <person name="Westerberg I."/>
            <person name="Brannstrom I.O."/>
            <person name="Guillou S."/>
            <person name="Cros-Aarteil S."/>
            <person name="Calhoun S."/>
            <person name="Haridas S."/>
            <person name="Kuo A."/>
            <person name="Mondo S."/>
            <person name="Pangilinan J."/>
            <person name="Riley R."/>
            <person name="Labutti K."/>
            <person name="Andreopoulos B."/>
            <person name="Lipzen A."/>
            <person name="Chen C."/>
            <person name="Yanf M."/>
            <person name="Daum C."/>
            <person name="Ng V."/>
            <person name="Clum A."/>
            <person name="Ohm R."/>
            <person name="Martin F."/>
            <person name="Silar P."/>
            <person name="Natvig D."/>
            <person name="Lalanne C."/>
            <person name="Gautier V."/>
            <person name="Ament-Velasquez S.L."/>
            <person name="Kruys A."/>
            <person name="Hutchinson M.I."/>
            <person name="Powell A.J."/>
            <person name="Barry K."/>
            <person name="Miller A.N."/>
            <person name="Grigoriev I.V."/>
            <person name="Debuchy R."/>
            <person name="Gladieux P."/>
            <person name="Thoren M.H."/>
            <person name="Johannesson H."/>
        </authorList>
    </citation>
    <scope>NUCLEOTIDE SEQUENCE</scope>
    <source>
        <strain evidence="2">PSN309</strain>
    </source>
</reference>
<dbReference type="GO" id="GO:0051260">
    <property type="term" value="P:protein homooligomerization"/>
    <property type="evidence" value="ECO:0007669"/>
    <property type="project" value="InterPro"/>
</dbReference>
<name>A0AAN7ADC1_9PEZI</name>
<dbReference type="SMART" id="SM00225">
    <property type="entry name" value="BTB"/>
    <property type="match status" value="1"/>
</dbReference>
<keyword evidence="3" id="KW-1185">Reference proteome</keyword>
<evidence type="ECO:0000313" key="2">
    <source>
        <dbReference type="EMBL" id="KAK4182379.1"/>
    </source>
</evidence>
<dbReference type="Pfam" id="PF02214">
    <property type="entry name" value="BTB_2"/>
    <property type="match status" value="1"/>
</dbReference>
<dbReference type="SUPFAM" id="SSF54695">
    <property type="entry name" value="POZ domain"/>
    <property type="match status" value="1"/>
</dbReference>
<dbReference type="InterPro" id="IPR000210">
    <property type="entry name" value="BTB/POZ_dom"/>
</dbReference>
<accession>A0AAN7ADC1</accession>
<protein>
    <recommendedName>
        <fullName evidence="1">BTB domain-containing protein</fullName>
    </recommendedName>
</protein>
<evidence type="ECO:0000313" key="3">
    <source>
        <dbReference type="Proteomes" id="UP001302126"/>
    </source>
</evidence>
<dbReference type="PANTHER" id="PTHR11145">
    <property type="entry name" value="BTB/POZ DOMAIN-CONTAINING ADAPTER FOR CUL3-MEDIATED RHOA DEGRADATION PROTEIN FAMILY MEMBER"/>
    <property type="match status" value="1"/>
</dbReference>
<dbReference type="AlphaFoldDB" id="A0AAN7ADC1"/>
<dbReference type="InterPro" id="IPR003131">
    <property type="entry name" value="T1-type_BTB"/>
</dbReference>
<dbReference type="EMBL" id="MU864669">
    <property type="protein sequence ID" value="KAK4182379.1"/>
    <property type="molecule type" value="Genomic_DNA"/>
</dbReference>
<comment type="caution">
    <text evidence="2">The sequence shown here is derived from an EMBL/GenBank/DDBJ whole genome shotgun (WGS) entry which is preliminary data.</text>
</comment>
<dbReference type="PANTHER" id="PTHR11145:SF8">
    <property type="entry name" value="RE57120P"/>
    <property type="match status" value="1"/>
</dbReference>
<dbReference type="InterPro" id="IPR011333">
    <property type="entry name" value="SKP1/BTB/POZ_sf"/>
</dbReference>
<gene>
    <name evidence="2" type="ORF">QBC35DRAFT_510080</name>
</gene>
<dbReference type="Gene3D" id="3.30.710.10">
    <property type="entry name" value="Potassium Channel Kv1.1, Chain A"/>
    <property type="match status" value="1"/>
</dbReference>
<evidence type="ECO:0000259" key="1">
    <source>
        <dbReference type="PROSITE" id="PS50097"/>
    </source>
</evidence>
<sequence length="277" mass="31637">MCGSVFFLHLVFTSPIPVELHQNSDRNPFAKMSITVPIPSAPPHYSESATIVPPMDEQVTLNVSGQKFTTTIFTLTNRSQYFSRLFQTTHSNNAGIFIDSDPSLFHHVLQYLRRGTFPLSYDQKRGHNYKLYADLLSEARFFQLPKLECWLADQLFLRCVTISTVWSSAFKDDRIKTGFQTTSVWGSNVVSTQLVRNEVATATTAICIHEAMERNPFVCNKKYCAQPPQTIEDEVNRYRWAEVGKSIGFSHGWCSDTGREFVEYWERSSRPVPPSKS</sequence>
<proteinExistence type="predicted"/>
<organism evidence="2 3">
    <name type="scientific">Podospora australis</name>
    <dbReference type="NCBI Taxonomy" id="1536484"/>
    <lineage>
        <taxon>Eukaryota</taxon>
        <taxon>Fungi</taxon>
        <taxon>Dikarya</taxon>
        <taxon>Ascomycota</taxon>
        <taxon>Pezizomycotina</taxon>
        <taxon>Sordariomycetes</taxon>
        <taxon>Sordariomycetidae</taxon>
        <taxon>Sordariales</taxon>
        <taxon>Podosporaceae</taxon>
        <taxon>Podospora</taxon>
    </lineage>
</organism>
<dbReference type="InterPro" id="IPR045068">
    <property type="entry name" value="BACURD1-3"/>
</dbReference>
<reference evidence="2" key="1">
    <citation type="journal article" date="2023" name="Mol. Phylogenet. Evol.">
        <title>Genome-scale phylogeny and comparative genomics of the fungal order Sordariales.</title>
        <authorList>
            <person name="Hensen N."/>
            <person name="Bonometti L."/>
            <person name="Westerberg I."/>
            <person name="Brannstrom I.O."/>
            <person name="Guillou S."/>
            <person name="Cros-Aarteil S."/>
            <person name="Calhoun S."/>
            <person name="Haridas S."/>
            <person name="Kuo A."/>
            <person name="Mondo S."/>
            <person name="Pangilinan J."/>
            <person name="Riley R."/>
            <person name="LaButti K."/>
            <person name="Andreopoulos B."/>
            <person name="Lipzen A."/>
            <person name="Chen C."/>
            <person name="Yan M."/>
            <person name="Daum C."/>
            <person name="Ng V."/>
            <person name="Clum A."/>
            <person name="Steindorff A."/>
            <person name="Ohm R.A."/>
            <person name="Martin F."/>
            <person name="Silar P."/>
            <person name="Natvig D.O."/>
            <person name="Lalanne C."/>
            <person name="Gautier V."/>
            <person name="Ament-Velasquez S.L."/>
            <person name="Kruys A."/>
            <person name="Hutchinson M.I."/>
            <person name="Powell A.J."/>
            <person name="Barry K."/>
            <person name="Miller A.N."/>
            <person name="Grigoriev I.V."/>
            <person name="Debuchy R."/>
            <person name="Gladieux P."/>
            <person name="Hiltunen Thoren M."/>
            <person name="Johannesson H."/>
        </authorList>
    </citation>
    <scope>NUCLEOTIDE SEQUENCE</scope>
    <source>
        <strain evidence="2">PSN309</strain>
    </source>
</reference>
<dbReference type="PROSITE" id="PS50097">
    <property type="entry name" value="BTB"/>
    <property type="match status" value="1"/>
</dbReference>